<comment type="function">
    <text evidence="12">Catalyzes the phosphorylation of ribose at O-5 in a reaction requiring ATP and magnesium. The resulting D-ribose-5-phosphate can then be used either for sythesis of nucleotides, histidine, and tryptophan, or as a component of the pentose phosphate pathway.</text>
</comment>
<feature type="binding site" evidence="12">
    <location>
        <position position="291"/>
    </location>
    <ligand>
        <name>K(+)</name>
        <dbReference type="ChEBI" id="CHEBI:29103"/>
    </ligand>
</feature>
<dbReference type="Gene3D" id="3.40.1190.20">
    <property type="match status" value="1"/>
</dbReference>
<comment type="cofactor">
    <cofactor evidence="12">
        <name>Mg(2+)</name>
        <dbReference type="ChEBI" id="CHEBI:18420"/>
    </cofactor>
    <text evidence="12">Requires a divalent cation, most likely magnesium in vivo, as an electrophilic catalyst to aid phosphoryl group transfer. It is the chelate of the metal and the nucleotide that is the actual substrate.</text>
</comment>
<comment type="similarity">
    <text evidence="13">Belongs to the carbohydrate kinase PfkB family. LacC subfamily.</text>
</comment>
<sequence length="311" mass="33386">MGKVLVIGSINMDIVISVEHMPVGGENVYVNDVELICGGKGANQAGATAKLGLDTVYFGCVGQDENGKRLIDTLQQSGIDTSYMKVKDGGSGQCYIIVEGDGQNRILVSPGANEKMTVEDIDQVILPLIPELDMILTQLEIPLECVERIVQLGKEHGVKVFVDAGPIRGCKAEQLRGAWCISPNETELGALVERKVQTEEEIVKAAEELLALDVECVLVKLGGSGCLYISKDERIRQKSYKVNVVDTTAAGDSFSAGFAVGVLENKSTKDAIDYATKCGAIAVTKKGASPSLPTKEAVMNFEKEYLRNETL</sequence>
<evidence type="ECO:0000256" key="9">
    <source>
        <dbReference type="ARBA" id="ARBA00022842"/>
    </source>
</evidence>
<dbReference type="GO" id="GO:0005988">
    <property type="term" value="P:lactose metabolic process"/>
    <property type="evidence" value="ECO:0007669"/>
    <property type="project" value="UniProtKB-KW"/>
</dbReference>
<dbReference type="EC" id="2.7.1.15" evidence="2 12"/>
<evidence type="ECO:0000256" key="14">
    <source>
        <dbReference type="SAM" id="Coils"/>
    </source>
</evidence>
<comment type="subunit">
    <text evidence="12">Homodimer.</text>
</comment>
<dbReference type="PRINTS" id="PR00990">
    <property type="entry name" value="RIBOKINASE"/>
</dbReference>
<comment type="similarity">
    <text evidence="1">Belongs to the carbohydrate kinase pfkB family.</text>
</comment>
<dbReference type="PROSITE" id="PS00583">
    <property type="entry name" value="PFKB_KINASES_1"/>
    <property type="match status" value="1"/>
</dbReference>
<keyword evidence="17" id="KW-1185">Reference proteome</keyword>
<dbReference type="InterPro" id="IPR017583">
    <property type="entry name" value="Tagatose/fructose_Pkinase"/>
</dbReference>
<dbReference type="PANTHER" id="PTHR10584:SF166">
    <property type="entry name" value="RIBOKINASE"/>
    <property type="match status" value="1"/>
</dbReference>
<dbReference type="PROSITE" id="PS00584">
    <property type="entry name" value="PFKB_KINASES_2"/>
    <property type="match status" value="1"/>
</dbReference>
<dbReference type="PANTHER" id="PTHR10584">
    <property type="entry name" value="SUGAR KINASE"/>
    <property type="match status" value="1"/>
</dbReference>
<comment type="pathway">
    <text evidence="13">Carbohydrate metabolism; D-tagatose 6-phosphate degradation; D-glyceraldehyde 3-phosphate and glycerone phosphate from D-tagatose 6-phosphate: step 1/2.</text>
</comment>
<feature type="binding site" evidence="12">
    <location>
        <position position="287"/>
    </location>
    <ligand>
        <name>K(+)</name>
        <dbReference type="ChEBI" id="CHEBI:29103"/>
    </ligand>
</feature>
<evidence type="ECO:0000256" key="4">
    <source>
        <dbReference type="ARBA" id="ARBA00022679"/>
    </source>
</evidence>
<dbReference type="GO" id="GO:0009024">
    <property type="term" value="F:tagatose-6-phosphate kinase activity"/>
    <property type="evidence" value="ECO:0007669"/>
    <property type="project" value="UniProtKB-EC"/>
</dbReference>
<feature type="binding site" evidence="12">
    <location>
        <position position="248"/>
    </location>
    <ligand>
        <name>K(+)</name>
        <dbReference type="ChEBI" id="CHEBI:29103"/>
    </ligand>
</feature>
<evidence type="ECO:0000256" key="10">
    <source>
        <dbReference type="ARBA" id="ARBA00022958"/>
    </source>
</evidence>
<keyword evidence="12" id="KW-0963">Cytoplasm</keyword>
<name>A0A949K6S9_9FIRM</name>
<dbReference type="CDD" id="cd01174">
    <property type="entry name" value="ribokinase"/>
    <property type="match status" value="1"/>
</dbReference>
<dbReference type="InterPro" id="IPR002139">
    <property type="entry name" value="Ribo/fructo_kinase"/>
</dbReference>
<dbReference type="InterPro" id="IPR002173">
    <property type="entry name" value="Carboh/pur_kinase_PfkB_CS"/>
</dbReference>
<proteinExistence type="inferred from homology"/>
<gene>
    <name evidence="12" type="primary">rbsK</name>
    <name evidence="16" type="ORF">KTH89_12155</name>
</gene>
<dbReference type="GO" id="GO:0046872">
    <property type="term" value="F:metal ion binding"/>
    <property type="evidence" value="ECO:0007669"/>
    <property type="project" value="UniProtKB-KW"/>
</dbReference>
<evidence type="ECO:0000259" key="15">
    <source>
        <dbReference type="Pfam" id="PF00294"/>
    </source>
</evidence>
<evidence type="ECO:0000256" key="1">
    <source>
        <dbReference type="ARBA" id="ARBA00005380"/>
    </source>
</evidence>
<comment type="pathway">
    <text evidence="12">Carbohydrate metabolism; D-ribose degradation; D-ribose 5-phosphate from beta-D-ribopyranose: step 2/2.</text>
</comment>
<protein>
    <recommendedName>
        <fullName evidence="3 12">Ribokinase</fullName>
        <shortName evidence="12">RK</shortName>
        <ecNumber evidence="2 12">2.7.1.15</ecNumber>
    </recommendedName>
</protein>
<comment type="catalytic activity">
    <reaction evidence="13">
        <text>D-tagatofuranose 6-phosphate + ATP = D-tagatofuranose 1,6-bisphosphate + ADP + H(+)</text>
        <dbReference type="Rhea" id="RHEA:12420"/>
        <dbReference type="ChEBI" id="CHEBI:15378"/>
        <dbReference type="ChEBI" id="CHEBI:30616"/>
        <dbReference type="ChEBI" id="CHEBI:58694"/>
        <dbReference type="ChEBI" id="CHEBI:58695"/>
        <dbReference type="ChEBI" id="CHEBI:456216"/>
        <dbReference type="EC" id="2.7.1.144"/>
    </reaction>
</comment>
<keyword evidence="8 12" id="KW-0067">ATP-binding</keyword>
<feature type="binding site" evidence="12">
    <location>
        <position position="285"/>
    </location>
    <ligand>
        <name>K(+)</name>
        <dbReference type="ChEBI" id="CHEBI:29103"/>
    </ligand>
</feature>
<dbReference type="InterPro" id="IPR011877">
    <property type="entry name" value="Ribokinase"/>
</dbReference>
<keyword evidence="6 12" id="KW-0547">Nucleotide-binding</keyword>
<keyword evidence="14" id="KW-0175">Coiled coil</keyword>
<feature type="binding site" evidence="12">
    <location>
        <begin position="11"/>
        <end position="13"/>
    </location>
    <ligand>
        <name>substrate</name>
    </ligand>
</feature>
<dbReference type="HAMAP" id="MF_01987">
    <property type="entry name" value="Ribokinase"/>
    <property type="match status" value="1"/>
</dbReference>
<organism evidence="16 17">
    <name type="scientific">Diplocloster agilis</name>
    <dbReference type="NCBI Taxonomy" id="2850323"/>
    <lineage>
        <taxon>Bacteria</taxon>
        <taxon>Bacillati</taxon>
        <taxon>Bacillota</taxon>
        <taxon>Clostridia</taxon>
        <taxon>Lachnospirales</taxon>
        <taxon>Lachnospiraceae</taxon>
        <taxon>Diplocloster</taxon>
    </lineage>
</organism>
<evidence type="ECO:0000256" key="11">
    <source>
        <dbReference type="ARBA" id="ARBA00023277"/>
    </source>
</evidence>
<evidence type="ECO:0000313" key="16">
    <source>
        <dbReference type="EMBL" id="MBU9737293.1"/>
    </source>
</evidence>
<dbReference type="Pfam" id="PF00294">
    <property type="entry name" value="PfkB"/>
    <property type="match status" value="1"/>
</dbReference>
<evidence type="ECO:0000256" key="12">
    <source>
        <dbReference type="HAMAP-Rule" id="MF_01987"/>
    </source>
</evidence>
<feature type="domain" description="Carbohydrate kinase PfkB" evidence="15">
    <location>
        <begin position="1"/>
        <end position="294"/>
    </location>
</feature>
<feature type="binding site" evidence="12">
    <location>
        <begin position="251"/>
        <end position="252"/>
    </location>
    <ligand>
        <name>ATP</name>
        <dbReference type="ChEBI" id="CHEBI:30616"/>
    </ligand>
</feature>
<evidence type="ECO:0000256" key="3">
    <source>
        <dbReference type="ARBA" id="ARBA00016943"/>
    </source>
</evidence>
<keyword evidence="7 12" id="KW-0418">Kinase</keyword>
<comment type="caution">
    <text evidence="16">The sequence shown here is derived from an EMBL/GenBank/DDBJ whole genome shotgun (WGS) entry which is preliminary data.</text>
</comment>
<feature type="binding site" evidence="12">
    <location>
        <begin position="39"/>
        <end position="43"/>
    </location>
    <ligand>
        <name>substrate</name>
    </ligand>
</feature>
<feature type="binding site" evidence="12">
    <location>
        <position position="252"/>
    </location>
    <ligand>
        <name>substrate</name>
    </ligand>
</feature>
<dbReference type="PIRSF" id="PIRSF000535">
    <property type="entry name" value="1PFK/6PFK/LacC"/>
    <property type="match status" value="1"/>
</dbReference>
<feature type="binding site" evidence="12">
    <location>
        <position position="140"/>
    </location>
    <ligand>
        <name>substrate</name>
    </ligand>
</feature>
<evidence type="ECO:0000256" key="7">
    <source>
        <dbReference type="ARBA" id="ARBA00022777"/>
    </source>
</evidence>
<keyword evidence="11 12" id="KW-0119">Carbohydrate metabolism</keyword>
<dbReference type="InterPro" id="IPR011611">
    <property type="entry name" value="PfkB_dom"/>
</dbReference>
<keyword evidence="10 12" id="KW-0630">Potassium</keyword>
<dbReference type="GO" id="GO:0005524">
    <property type="term" value="F:ATP binding"/>
    <property type="evidence" value="ECO:0007669"/>
    <property type="project" value="UniProtKB-UniRule"/>
</dbReference>
<dbReference type="AlphaFoldDB" id="A0A949K6S9"/>
<feature type="binding site" evidence="12">
    <location>
        <position position="184"/>
    </location>
    <ligand>
        <name>ATP</name>
        <dbReference type="ChEBI" id="CHEBI:30616"/>
    </ligand>
</feature>
<comment type="activity regulation">
    <text evidence="12">Activated by a monovalent cation that binds near, but not in, the active site. The most likely occupant of the site in vivo is potassium. Ion binding induces a conformational change that may alter substrate affinity.</text>
</comment>
<feature type="active site" description="Proton acceptor" evidence="12">
    <location>
        <position position="252"/>
    </location>
</feature>
<feature type="coiled-coil region" evidence="14">
    <location>
        <begin position="188"/>
        <end position="215"/>
    </location>
</feature>
<comment type="caution">
    <text evidence="12">Lacks conserved residue(s) required for the propagation of feature annotation.</text>
</comment>
<feature type="binding site" evidence="12">
    <location>
        <begin position="220"/>
        <end position="225"/>
    </location>
    <ligand>
        <name>ATP</name>
        <dbReference type="ChEBI" id="CHEBI:30616"/>
    </ligand>
</feature>
<dbReference type="SUPFAM" id="SSF53613">
    <property type="entry name" value="Ribokinase-like"/>
    <property type="match status" value="1"/>
</dbReference>
<evidence type="ECO:0000256" key="13">
    <source>
        <dbReference type="PIRNR" id="PIRNR000535"/>
    </source>
</evidence>
<dbReference type="EMBL" id="JAHQCW010000018">
    <property type="protein sequence ID" value="MBU9737293.1"/>
    <property type="molecule type" value="Genomic_DNA"/>
</dbReference>
<dbReference type="Proteomes" id="UP000712157">
    <property type="component" value="Unassembled WGS sequence"/>
</dbReference>
<dbReference type="GO" id="GO:0019303">
    <property type="term" value="P:D-ribose catabolic process"/>
    <property type="evidence" value="ECO:0007669"/>
    <property type="project" value="UniProtKB-UniRule"/>
</dbReference>
<evidence type="ECO:0000313" key="17">
    <source>
        <dbReference type="Proteomes" id="UP000712157"/>
    </source>
</evidence>
<keyword evidence="9 12" id="KW-0460">Magnesium</keyword>
<evidence type="ECO:0000256" key="6">
    <source>
        <dbReference type="ARBA" id="ARBA00022741"/>
    </source>
</evidence>
<comment type="catalytic activity">
    <reaction evidence="12">
        <text>D-ribose + ATP = D-ribose 5-phosphate + ADP + H(+)</text>
        <dbReference type="Rhea" id="RHEA:13697"/>
        <dbReference type="ChEBI" id="CHEBI:15378"/>
        <dbReference type="ChEBI" id="CHEBI:30616"/>
        <dbReference type="ChEBI" id="CHEBI:47013"/>
        <dbReference type="ChEBI" id="CHEBI:78346"/>
        <dbReference type="ChEBI" id="CHEBI:456216"/>
        <dbReference type="EC" id="2.7.1.15"/>
    </reaction>
</comment>
<keyword evidence="4 12" id="KW-0808">Transferase</keyword>
<dbReference type="GO" id="GO:0005829">
    <property type="term" value="C:cytosol"/>
    <property type="evidence" value="ECO:0007669"/>
    <property type="project" value="TreeGrafter"/>
</dbReference>
<evidence type="ECO:0000256" key="5">
    <source>
        <dbReference type="ARBA" id="ARBA00022723"/>
    </source>
</evidence>
<dbReference type="InterPro" id="IPR029056">
    <property type="entry name" value="Ribokinase-like"/>
</dbReference>
<reference evidence="16" key="1">
    <citation type="submission" date="2021-06" db="EMBL/GenBank/DDBJ databases">
        <title>Description of novel taxa of the family Lachnospiraceae.</title>
        <authorList>
            <person name="Chaplin A.V."/>
            <person name="Sokolova S.R."/>
            <person name="Pikina A.P."/>
            <person name="Korzhanova M."/>
            <person name="Belova V."/>
            <person name="Korostin D."/>
            <person name="Efimov B.A."/>
        </authorList>
    </citation>
    <scope>NUCLEOTIDE SEQUENCE</scope>
    <source>
        <strain evidence="16">ASD5720</strain>
    </source>
</reference>
<comment type="similarity">
    <text evidence="12">Belongs to the carbohydrate kinase PfkB family. Ribokinase subfamily.</text>
</comment>
<feature type="binding site" evidence="12">
    <location>
        <position position="282"/>
    </location>
    <ligand>
        <name>K(+)</name>
        <dbReference type="ChEBI" id="CHEBI:29103"/>
    </ligand>
</feature>
<accession>A0A949K6S9</accession>
<evidence type="ECO:0000256" key="2">
    <source>
        <dbReference type="ARBA" id="ARBA00012035"/>
    </source>
</evidence>
<keyword evidence="5 12" id="KW-0479">Metal-binding</keyword>
<dbReference type="RefSeq" id="WP_238721882.1">
    <property type="nucleotide sequence ID" value="NZ_JAHQCW010000018.1"/>
</dbReference>
<comment type="subcellular location">
    <subcellularLocation>
        <location evidence="12">Cytoplasm</location>
    </subcellularLocation>
</comment>
<evidence type="ECO:0000256" key="8">
    <source>
        <dbReference type="ARBA" id="ARBA00022840"/>
    </source>
</evidence>
<keyword evidence="13" id="KW-0423">Lactose metabolism</keyword>
<dbReference type="GO" id="GO:0004747">
    <property type="term" value="F:ribokinase activity"/>
    <property type="evidence" value="ECO:0007669"/>
    <property type="project" value="UniProtKB-UniRule"/>
</dbReference>
<feature type="binding site" evidence="12">
    <location>
        <position position="246"/>
    </location>
    <ligand>
        <name>K(+)</name>
        <dbReference type="ChEBI" id="CHEBI:29103"/>
    </ligand>
</feature>